<gene>
    <name evidence="2" type="ORF">DR999_PMT17003</name>
</gene>
<keyword evidence="3" id="KW-1185">Reference proteome</keyword>
<feature type="region of interest" description="Disordered" evidence="1">
    <location>
        <begin position="25"/>
        <end position="62"/>
    </location>
</feature>
<comment type="caution">
    <text evidence="2">The sequence shown here is derived from an EMBL/GenBank/DDBJ whole genome shotgun (WGS) entry which is preliminary data.</text>
</comment>
<dbReference type="Proteomes" id="UP000297703">
    <property type="component" value="Unassembled WGS sequence"/>
</dbReference>
<protein>
    <submittedName>
        <fullName evidence="2">Anterior gradient protein 2-like protein</fullName>
    </submittedName>
</protein>
<reference evidence="2 3" key="1">
    <citation type="submission" date="2019-04" db="EMBL/GenBank/DDBJ databases">
        <title>Draft genome of the big-headed turtle Platysternon megacephalum.</title>
        <authorList>
            <person name="Gong S."/>
        </authorList>
    </citation>
    <scope>NUCLEOTIDE SEQUENCE [LARGE SCALE GENOMIC DNA]</scope>
    <source>
        <strain evidence="2">DO16091913</strain>
        <tissue evidence="2">Muscle</tissue>
    </source>
</reference>
<organism evidence="2 3">
    <name type="scientific">Platysternon megacephalum</name>
    <name type="common">big-headed turtle</name>
    <dbReference type="NCBI Taxonomy" id="55544"/>
    <lineage>
        <taxon>Eukaryota</taxon>
        <taxon>Metazoa</taxon>
        <taxon>Chordata</taxon>
        <taxon>Craniata</taxon>
        <taxon>Vertebrata</taxon>
        <taxon>Euteleostomi</taxon>
        <taxon>Archelosauria</taxon>
        <taxon>Testudinata</taxon>
        <taxon>Testudines</taxon>
        <taxon>Cryptodira</taxon>
        <taxon>Durocryptodira</taxon>
        <taxon>Testudinoidea</taxon>
        <taxon>Platysternidae</taxon>
        <taxon>Platysternon</taxon>
    </lineage>
</organism>
<sequence length="138" mass="15077">MRHDKRRGKYTPRSRQTATAALGARLVHHPQEVPQVGWVSGQSKNEGSHQKSPSRPPERSAVRVERTLVLTEEVAGTHGSDLATVRPGRKQDLFTTAGQLCPHLSPPSLTLRHGHGFTFTGFIWGGGGGEEKGKEGRR</sequence>
<evidence type="ECO:0000313" key="2">
    <source>
        <dbReference type="EMBL" id="TFK00801.1"/>
    </source>
</evidence>
<evidence type="ECO:0000256" key="1">
    <source>
        <dbReference type="SAM" id="MobiDB-lite"/>
    </source>
</evidence>
<feature type="compositionally biased region" description="Polar residues" evidence="1">
    <location>
        <begin position="40"/>
        <end position="53"/>
    </location>
</feature>
<proteinExistence type="predicted"/>
<reference evidence="2 3" key="2">
    <citation type="submission" date="2019-04" db="EMBL/GenBank/DDBJ databases">
        <title>The genome sequence of big-headed turtle.</title>
        <authorList>
            <person name="Gong S."/>
        </authorList>
    </citation>
    <scope>NUCLEOTIDE SEQUENCE [LARGE SCALE GENOMIC DNA]</scope>
    <source>
        <strain evidence="2">DO16091913</strain>
        <tissue evidence="2">Muscle</tissue>
    </source>
</reference>
<dbReference type="EMBL" id="QXTE01000254">
    <property type="protein sequence ID" value="TFK00801.1"/>
    <property type="molecule type" value="Genomic_DNA"/>
</dbReference>
<dbReference type="AlphaFoldDB" id="A0A4D9DT28"/>
<evidence type="ECO:0000313" key="3">
    <source>
        <dbReference type="Proteomes" id="UP000297703"/>
    </source>
</evidence>
<accession>A0A4D9DT28</accession>
<name>A0A4D9DT28_9SAUR</name>